<evidence type="ECO:0000313" key="6">
    <source>
        <dbReference type="Proteomes" id="UP000502498"/>
    </source>
</evidence>
<evidence type="ECO:0000256" key="3">
    <source>
        <dbReference type="ARBA" id="ARBA00023163"/>
    </source>
</evidence>
<evidence type="ECO:0000313" key="5">
    <source>
        <dbReference type="EMBL" id="QKJ19930.1"/>
    </source>
</evidence>
<dbReference type="PANTHER" id="PTHR44688">
    <property type="entry name" value="DNA-BINDING TRANSCRIPTIONAL ACTIVATOR DEVR_DOSR"/>
    <property type="match status" value="1"/>
</dbReference>
<keyword evidence="1" id="KW-0805">Transcription regulation</keyword>
<dbReference type="Proteomes" id="UP000502498">
    <property type="component" value="Chromosome"/>
</dbReference>
<evidence type="ECO:0000259" key="4">
    <source>
        <dbReference type="PROSITE" id="PS50043"/>
    </source>
</evidence>
<keyword evidence="3" id="KW-0804">Transcription</keyword>
<proteinExistence type="predicted"/>
<dbReference type="InterPro" id="IPR016032">
    <property type="entry name" value="Sig_transdc_resp-reg_C-effctor"/>
</dbReference>
<dbReference type="SMART" id="SM00421">
    <property type="entry name" value="HTH_LUXR"/>
    <property type="match status" value="1"/>
</dbReference>
<dbReference type="PROSITE" id="PS00622">
    <property type="entry name" value="HTH_LUXR_1"/>
    <property type="match status" value="1"/>
</dbReference>
<feature type="domain" description="HTH luxR-type" evidence="4">
    <location>
        <begin position="671"/>
        <end position="736"/>
    </location>
</feature>
<dbReference type="SUPFAM" id="SSF46894">
    <property type="entry name" value="C-terminal effector domain of the bipartite response regulators"/>
    <property type="match status" value="1"/>
</dbReference>
<name>A0A7D4PN14_9MICO</name>
<evidence type="ECO:0000256" key="2">
    <source>
        <dbReference type="ARBA" id="ARBA00023125"/>
    </source>
</evidence>
<dbReference type="Gene3D" id="1.10.10.10">
    <property type="entry name" value="Winged helix-like DNA-binding domain superfamily/Winged helix DNA-binding domain"/>
    <property type="match status" value="1"/>
</dbReference>
<keyword evidence="2" id="KW-0238">DNA-binding</keyword>
<dbReference type="GO" id="GO:0006355">
    <property type="term" value="P:regulation of DNA-templated transcription"/>
    <property type="evidence" value="ECO:0007669"/>
    <property type="project" value="InterPro"/>
</dbReference>
<accession>A0A7D4PN14</accession>
<sequence length="744" mass="76497">MTGPALGASDAALDLLHRLGHTVAPHVAMRLTTALEADAAAIAEVAAGLTTAQRAGLSALPDPLPLTAAVRDVFRPLDDALDDAARRVLLTAAVSVDHRVDIVLAATGLTMGDVLSGPAASHLVVAGGRLRFADARVRVHVHGSATLGERTAAHAELARAYRVAGEAPLTVWHTSLSTLEGDQTIVGPLLALAAAALTSGAAEWAHAVAREAASHATGPDRDRAHVVAGEAALSAGLVDDAATWLRAAIAGSDAVAARALPAFVHAVTLRDGNVPVGELARLAARAERGELGPAETATVGRALADAACLNAERGERADAAALLARAERIVAPRRRGRARLANARAWCALFDDALACAEPGIVDGPGADDNAMRERIVAALDLAAHGRYAHALGVLHGSAGCALDPCAPSFRDLAHDLPGPLAEAHRRVAIALVEFWAGDLARARSELAAAAVHAPIALPFAGLGVTLARRLDACTDGRTLPTSRALGDAHPTPHTPSLRSGALVDRAIAAFLGGRPAEAATLVELSAQLGGEDGSPGLAVPGLDDTQMRSDAARRAHEGGAVSRYCVPARSPYARALSELTRGRALRAQGDLGRAREHVIAASGLFHAAGAIVWQRACDDEIADLPAETLLSPDPQATTTAVPTTQPVGTGLGVGSVVDGDAVDPLAQACRAAWADVLTDREQEVALLVAEGATNRQVAERLYVSVRTVEVHLGRIFTKLAVPSRVALSVLAHRVARERAVVVP</sequence>
<dbReference type="InterPro" id="IPR036388">
    <property type="entry name" value="WH-like_DNA-bd_sf"/>
</dbReference>
<evidence type="ECO:0000256" key="1">
    <source>
        <dbReference type="ARBA" id="ARBA00023015"/>
    </source>
</evidence>
<dbReference type="Pfam" id="PF00196">
    <property type="entry name" value="GerE"/>
    <property type="match status" value="1"/>
</dbReference>
<dbReference type="CDD" id="cd06170">
    <property type="entry name" value="LuxR_C_like"/>
    <property type="match status" value="1"/>
</dbReference>
<gene>
    <name evidence="5" type="ORF">HQM25_11575</name>
</gene>
<dbReference type="PRINTS" id="PR00038">
    <property type="entry name" value="HTHLUXR"/>
</dbReference>
<dbReference type="RefSeq" id="WP_172990366.1">
    <property type="nucleotide sequence ID" value="NZ_CP054038.1"/>
</dbReference>
<reference evidence="5 6" key="1">
    <citation type="submission" date="2020-05" db="EMBL/GenBank/DDBJ databases">
        <title>Strain PA2F3 complete genome.</title>
        <authorList>
            <person name="Kim Y.-S."/>
            <person name="Kim S.-J."/>
            <person name="Jung H.-k."/>
            <person name="Kim S.-E."/>
            <person name="Kim K.-H."/>
        </authorList>
    </citation>
    <scope>NUCLEOTIDE SEQUENCE [LARGE SCALE GENOMIC DNA]</scope>
    <source>
        <strain evidence="5 6">PA2F3</strain>
    </source>
</reference>
<dbReference type="AlphaFoldDB" id="A0A7D4PN14"/>
<organism evidence="5 6">
    <name type="scientific">Microbacterium hominis</name>
    <dbReference type="NCBI Taxonomy" id="162426"/>
    <lineage>
        <taxon>Bacteria</taxon>
        <taxon>Bacillati</taxon>
        <taxon>Actinomycetota</taxon>
        <taxon>Actinomycetes</taxon>
        <taxon>Micrococcales</taxon>
        <taxon>Microbacteriaceae</taxon>
        <taxon>Microbacterium</taxon>
    </lineage>
</organism>
<protein>
    <submittedName>
        <fullName evidence="5">Helix-turn-helix transcriptional regulator</fullName>
    </submittedName>
</protein>
<dbReference type="GO" id="GO:0003677">
    <property type="term" value="F:DNA binding"/>
    <property type="evidence" value="ECO:0007669"/>
    <property type="project" value="UniProtKB-KW"/>
</dbReference>
<dbReference type="PANTHER" id="PTHR44688:SF16">
    <property type="entry name" value="DNA-BINDING TRANSCRIPTIONAL ACTIVATOR DEVR_DOSR"/>
    <property type="match status" value="1"/>
</dbReference>
<dbReference type="InterPro" id="IPR000792">
    <property type="entry name" value="Tscrpt_reg_LuxR_C"/>
</dbReference>
<dbReference type="PROSITE" id="PS50043">
    <property type="entry name" value="HTH_LUXR_2"/>
    <property type="match status" value="1"/>
</dbReference>
<dbReference type="EMBL" id="CP054038">
    <property type="protein sequence ID" value="QKJ19930.1"/>
    <property type="molecule type" value="Genomic_DNA"/>
</dbReference>